<comment type="caution">
    <text evidence="1">The sequence shown here is derived from an EMBL/GenBank/DDBJ whole genome shotgun (WGS) entry which is preliminary data.</text>
</comment>
<evidence type="ECO:0000313" key="1">
    <source>
        <dbReference type="EMBL" id="MBB3207499.1"/>
    </source>
</evidence>
<name>A0A7W5E0D7_9BACT</name>
<evidence type="ECO:0000313" key="2">
    <source>
        <dbReference type="Proteomes" id="UP000536179"/>
    </source>
</evidence>
<protein>
    <submittedName>
        <fullName evidence="1">Uncharacterized protein</fullName>
    </submittedName>
</protein>
<sequence>MANQHQRQLIADARRRFLRRLKDGPATFTDAIRGLSMPDGLDGRVFGAMVAELHRDRIIRPVGYVPSTNRCCHSRLWELVDDSIGGAK</sequence>
<accession>A0A7W5E0D7</accession>
<keyword evidence="2" id="KW-1185">Reference proteome</keyword>
<dbReference type="AlphaFoldDB" id="A0A7W5E0D7"/>
<proteinExistence type="predicted"/>
<dbReference type="EMBL" id="JACHXU010000011">
    <property type="protein sequence ID" value="MBB3207499.1"/>
    <property type="molecule type" value="Genomic_DNA"/>
</dbReference>
<dbReference type="RefSeq" id="WP_184305839.1">
    <property type="nucleotide sequence ID" value="NZ_JACHXU010000011.1"/>
</dbReference>
<reference evidence="1 2" key="1">
    <citation type="submission" date="2020-08" db="EMBL/GenBank/DDBJ databases">
        <title>Genomic Encyclopedia of Type Strains, Phase III (KMG-III): the genomes of soil and plant-associated and newly described type strains.</title>
        <authorList>
            <person name="Whitman W."/>
        </authorList>
    </citation>
    <scope>NUCLEOTIDE SEQUENCE [LARGE SCALE GENOMIC DNA]</scope>
    <source>
        <strain evidence="1 2">CECT 8075</strain>
    </source>
</reference>
<gene>
    <name evidence="1" type="ORF">FHS27_003324</name>
</gene>
<dbReference type="Proteomes" id="UP000536179">
    <property type="component" value="Unassembled WGS sequence"/>
</dbReference>
<organism evidence="1 2">
    <name type="scientific">Aporhodopirellula rubra</name>
    <dbReference type="NCBI Taxonomy" id="980271"/>
    <lineage>
        <taxon>Bacteria</taxon>
        <taxon>Pseudomonadati</taxon>
        <taxon>Planctomycetota</taxon>
        <taxon>Planctomycetia</taxon>
        <taxon>Pirellulales</taxon>
        <taxon>Pirellulaceae</taxon>
        <taxon>Aporhodopirellula</taxon>
    </lineage>
</organism>